<dbReference type="EMBL" id="DYXG01000095">
    <property type="protein sequence ID" value="HJE97899.1"/>
    <property type="molecule type" value="Genomic_DNA"/>
</dbReference>
<evidence type="ECO:0000313" key="3">
    <source>
        <dbReference type="Proteomes" id="UP000707535"/>
    </source>
</evidence>
<comment type="caution">
    <text evidence="2">The sequence shown here is derived from an EMBL/GenBank/DDBJ whole genome shotgun (WGS) entry which is preliminary data.</text>
</comment>
<dbReference type="Proteomes" id="UP000707535">
    <property type="component" value="Unassembled WGS sequence"/>
</dbReference>
<dbReference type="AlphaFoldDB" id="A0A921K1G5"/>
<protein>
    <submittedName>
        <fullName evidence="2">ImmA/IrrE family metallo-endopeptidase</fullName>
    </submittedName>
</protein>
<dbReference type="InterPro" id="IPR010359">
    <property type="entry name" value="IrrE_HExxH"/>
</dbReference>
<dbReference type="Gene3D" id="1.10.10.2910">
    <property type="match status" value="1"/>
</dbReference>
<sequence length="136" mass="15922">MDQKIRDMLNEYDIVLRYSSLLEDEGFYIPEMNIIVINSNLDEIEQLKVVLHELTHAANHREDAQLYEKVETLKRSMECEANKLMVSGMLDEYMSRTDLEPYEVNYANFLAGSKLEPSYDTLVIQLLKQKMMGMSF</sequence>
<feature type="domain" description="IrrE N-terminal-like" evidence="1">
    <location>
        <begin position="14"/>
        <end position="98"/>
    </location>
</feature>
<organism evidence="2 3">
    <name type="scientific">Ligilactobacillus acidipiscis</name>
    <dbReference type="NCBI Taxonomy" id="89059"/>
    <lineage>
        <taxon>Bacteria</taxon>
        <taxon>Bacillati</taxon>
        <taxon>Bacillota</taxon>
        <taxon>Bacilli</taxon>
        <taxon>Lactobacillales</taxon>
        <taxon>Lactobacillaceae</taxon>
        <taxon>Ligilactobacillus</taxon>
    </lineage>
</organism>
<evidence type="ECO:0000259" key="1">
    <source>
        <dbReference type="Pfam" id="PF06114"/>
    </source>
</evidence>
<accession>A0A921K1G5</accession>
<gene>
    <name evidence="2" type="ORF">K8V00_09780</name>
</gene>
<dbReference type="Pfam" id="PF06114">
    <property type="entry name" value="Peptidase_M78"/>
    <property type="match status" value="1"/>
</dbReference>
<name>A0A921K1G5_9LACO</name>
<proteinExistence type="predicted"/>
<reference evidence="2" key="2">
    <citation type="submission" date="2021-09" db="EMBL/GenBank/DDBJ databases">
        <authorList>
            <person name="Gilroy R."/>
        </authorList>
    </citation>
    <scope>NUCLEOTIDE SEQUENCE</scope>
    <source>
        <strain evidence="2">CHK174-6876</strain>
    </source>
</reference>
<reference evidence="2" key="1">
    <citation type="journal article" date="2021" name="PeerJ">
        <title>Extensive microbial diversity within the chicken gut microbiome revealed by metagenomics and culture.</title>
        <authorList>
            <person name="Gilroy R."/>
            <person name="Ravi A."/>
            <person name="Getino M."/>
            <person name="Pursley I."/>
            <person name="Horton D.L."/>
            <person name="Alikhan N.F."/>
            <person name="Baker D."/>
            <person name="Gharbi K."/>
            <person name="Hall N."/>
            <person name="Watson M."/>
            <person name="Adriaenssens E.M."/>
            <person name="Foster-Nyarko E."/>
            <person name="Jarju S."/>
            <person name="Secka A."/>
            <person name="Antonio M."/>
            <person name="Oren A."/>
            <person name="Chaudhuri R.R."/>
            <person name="La Ragione R."/>
            <person name="Hildebrand F."/>
            <person name="Pallen M.J."/>
        </authorList>
    </citation>
    <scope>NUCLEOTIDE SEQUENCE</scope>
    <source>
        <strain evidence="2">CHK174-6876</strain>
    </source>
</reference>
<evidence type="ECO:0000313" key="2">
    <source>
        <dbReference type="EMBL" id="HJE97899.1"/>
    </source>
</evidence>